<evidence type="ECO:0000256" key="4">
    <source>
        <dbReference type="ARBA" id="ARBA00022723"/>
    </source>
</evidence>
<dbReference type="GO" id="GO:0005524">
    <property type="term" value="F:ATP binding"/>
    <property type="evidence" value="ECO:0007669"/>
    <property type="project" value="UniProtKB-KW"/>
</dbReference>
<feature type="domain" description="DAGKc" evidence="12">
    <location>
        <begin position="3"/>
        <end position="129"/>
    </location>
</feature>
<dbReference type="InterPro" id="IPR001206">
    <property type="entry name" value="Diacylglycerol_kinase_cat_dom"/>
</dbReference>
<dbReference type="RefSeq" id="WP_129254202.1">
    <property type="nucleotide sequence ID" value="NZ_SAXA01000006.1"/>
</dbReference>
<dbReference type="OrthoDB" id="9786026at2"/>
<evidence type="ECO:0000256" key="1">
    <source>
        <dbReference type="ARBA" id="ARBA00001946"/>
    </source>
</evidence>
<dbReference type="InterPro" id="IPR050187">
    <property type="entry name" value="Lipid_Phosphate_FormReg"/>
</dbReference>
<evidence type="ECO:0000259" key="12">
    <source>
        <dbReference type="PROSITE" id="PS50146"/>
    </source>
</evidence>
<dbReference type="InterPro" id="IPR016064">
    <property type="entry name" value="NAD/diacylglycerol_kinase_sf"/>
</dbReference>
<keyword evidence="14" id="KW-1185">Reference proteome</keyword>
<evidence type="ECO:0000256" key="3">
    <source>
        <dbReference type="ARBA" id="ARBA00022679"/>
    </source>
</evidence>
<accession>A0A4Q1JLV1</accession>
<evidence type="ECO:0000256" key="11">
    <source>
        <dbReference type="ARBA" id="ARBA00023264"/>
    </source>
</evidence>
<keyword evidence="8" id="KW-0460">Magnesium</keyword>
<proteinExistence type="predicted"/>
<keyword evidence="9" id="KW-0443">Lipid metabolism</keyword>
<comment type="caution">
    <text evidence="13">The sequence shown here is derived from an EMBL/GenBank/DDBJ whole genome shotgun (WGS) entry which is preliminary data.</text>
</comment>
<keyword evidence="10" id="KW-0594">Phospholipid biosynthesis</keyword>
<dbReference type="SMART" id="SM00046">
    <property type="entry name" value="DAGKc"/>
    <property type="match status" value="1"/>
</dbReference>
<dbReference type="GO" id="GO:0016301">
    <property type="term" value="F:kinase activity"/>
    <property type="evidence" value="ECO:0007669"/>
    <property type="project" value="UniProtKB-KW"/>
</dbReference>
<dbReference type="AlphaFoldDB" id="A0A4Q1JLV1"/>
<evidence type="ECO:0000256" key="6">
    <source>
        <dbReference type="ARBA" id="ARBA00022777"/>
    </source>
</evidence>
<sequence>MQIEARDILFIINPNSGKQKPDTIIKQIKNSGHDIDYVLTQSLQEFNDLFIDKIKNYKVVVICGGDGSVNCTLKHLVAHEELVLAVLPNGSGNGFARELGFTNNVEHLICNMLKGEIREVDIAKVNNDYSINVAGLGFDSHVASLFDGSKFRGLKKYIYCTLKGLFSYKPIEVELFLGQIKLTGNFWGIYLANTRQFGNNAIIAPEAKYDDGLLEVVLMKKYPLILSPILVYKMFTGKLKNSKYMTYLRASELTIKSNSKTYHLDGEPMAMTKDLNISLLKRRIKVVKMN</sequence>
<dbReference type="InterPro" id="IPR017438">
    <property type="entry name" value="ATP-NAD_kinase_N"/>
</dbReference>
<dbReference type="Pfam" id="PF00781">
    <property type="entry name" value="DAGK_cat"/>
    <property type="match status" value="1"/>
</dbReference>
<name>A0A4Q1JLV1_9BACT</name>
<dbReference type="InterPro" id="IPR005218">
    <property type="entry name" value="Diacylglycerol/lipid_kinase"/>
</dbReference>
<evidence type="ECO:0000256" key="9">
    <source>
        <dbReference type="ARBA" id="ARBA00023098"/>
    </source>
</evidence>
<dbReference type="EMBL" id="SAXA01000006">
    <property type="protein sequence ID" value="RXQ95044.1"/>
    <property type="molecule type" value="Genomic_DNA"/>
</dbReference>
<dbReference type="Gene3D" id="2.60.200.40">
    <property type="match status" value="1"/>
</dbReference>
<dbReference type="Pfam" id="PF19279">
    <property type="entry name" value="YegS_C"/>
    <property type="match status" value="1"/>
</dbReference>
<dbReference type="PANTHER" id="PTHR12358:SF106">
    <property type="entry name" value="LIPID KINASE YEGS"/>
    <property type="match status" value="1"/>
</dbReference>
<keyword evidence="7" id="KW-0067">ATP-binding</keyword>
<keyword evidence="5" id="KW-0547">Nucleotide-binding</keyword>
<evidence type="ECO:0000313" key="13">
    <source>
        <dbReference type="EMBL" id="RXQ95044.1"/>
    </source>
</evidence>
<reference evidence="13 14" key="1">
    <citation type="submission" date="2019-01" db="EMBL/GenBank/DDBJ databases">
        <title>Ancylomarina salipaludis sp. nov., isolated from a salt marsh.</title>
        <authorList>
            <person name="Yoon J.-H."/>
        </authorList>
    </citation>
    <scope>NUCLEOTIDE SEQUENCE [LARGE SCALE GENOMIC DNA]</scope>
    <source>
        <strain evidence="13 14">SHSM-M15</strain>
    </source>
</reference>
<evidence type="ECO:0000256" key="5">
    <source>
        <dbReference type="ARBA" id="ARBA00022741"/>
    </source>
</evidence>
<protein>
    <submittedName>
        <fullName evidence="13">YegS/Rv2252/BmrU family lipid kinase</fullName>
    </submittedName>
</protein>
<dbReference type="InterPro" id="IPR045540">
    <property type="entry name" value="YegS/DAGK_C"/>
</dbReference>
<dbReference type="GO" id="GO:0046872">
    <property type="term" value="F:metal ion binding"/>
    <property type="evidence" value="ECO:0007669"/>
    <property type="project" value="UniProtKB-KW"/>
</dbReference>
<dbReference type="Gene3D" id="3.40.50.10330">
    <property type="entry name" value="Probable inorganic polyphosphate/atp-NAD kinase, domain 1"/>
    <property type="match status" value="1"/>
</dbReference>
<evidence type="ECO:0000256" key="2">
    <source>
        <dbReference type="ARBA" id="ARBA00022516"/>
    </source>
</evidence>
<dbReference type="Proteomes" id="UP000289703">
    <property type="component" value="Unassembled WGS sequence"/>
</dbReference>
<keyword evidence="4" id="KW-0479">Metal-binding</keyword>
<dbReference type="GO" id="GO:0008654">
    <property type="term" value="P:phospholipid biosynthetic process"/>
    <property type="evidence" value="ECO:0007669"/>
    <property type="project" value="UniProtKB-KW"/>
</dbReference>
<organism evidence="13 14">
    <name type="scientific">Ancylomarina salipaludis</name>
    <dbReference type="NCBI Taxonomy" id="2501299"/>
    <lineage>
        <taxon>Bacteria</taxon>
        <taxon>Pseudomonadati</taxon>
        <taxon>Bacteroidota</taxon>
        <taxon>Bacteroidia</taxon>
        <taxon>Marinilabiliales</taxon>
        <taxon>Marinifilaceae</taxon>
        <taxon>Ancylomarina</taxon>
    </lineage>
</organism>
<dbReference type="SUPFAM" id="SSF111331">
    <property type="entry name" value="NAD kinase/diacylglycerol kinase-like"/>
    <property type="match status" value="1"/>
</dbReference>
<gene>
    <name evidence="13" type="ORF">EO244_08310</name>
</gene>
<dbReference type="GO" id="GO:0005886">
    <property type="term" value="C:plasma membrane"/>
    <property type="evidence" value="ECO:0007669"/>
    <property type="project" value="TreeGrafter"/>
</dbReference>
<evidence type="ECO:0000256" key="8">
    <source>
        <dbReference type="ARBA" id="ARBA00022842"/>
    </source>
</evidence>
<dbReference type="PANTHER" id="PTHR12358">
    <property type="entry name" value="SPHINGOSINE KINASE"/>
    <property type="match status" value="1"/>
</dbReference>
<keyword evidence="11" id="KW-1208">Phospholipid metabolism</keyword>
<evidence type="ECO:0000256" key="7">
    <source>
        <dbReference type="ARBA" id="ARBA00022840"/>
    </source>
</evidence>
<keyword evidence="3" id="KW-0808">Transferase</keyword>
<evidence type="ECO:0000313" key="14">
    <source>
        <dbReference type="Proteomes" id="UP000289703"/>
    </source>
</evidence>
<comment type="cofactor">
    <cofactor evidence="1">
        <name>Mg(2+)</name>
        <dbReference type="ChEBI" id="CHEBI:18420"/>
    </cofactor>
</comment>
<dbReference type="NCBIfam" id="TIGR00147">
    <property type="entry name" value="YegS/Rv2252/BmrU family lipid kinase"/>
    <property type="match status" value="1"/>
</dbReference>
<evidence type="ECO:0000256" key="10">
    <source>
        <dbReference type="ARBA" id="ARBA00023209"/>
    </source>
</evidence>
<keyword evidence="2" id="KW-0444">Lipid biosynthesis</keyword>
<keyword evidence="6 13" id="KW-0418">Kinase</keyword>
<dbReference type="PROSITE" id="PS50146">
    <property type="entry name" value="DAGK"/>
    <property type="match status" value="1"/>
</dbReference>